<dbReference type="EMBL" id="CAXAMM010040184">
    <property type="protein sequence ID" value="CAK9091564.1"/>
    <property type="molecule type" value="Genomic_DNA"/>
</dbReference>
<reference evidence="4 5" key="1">
    <citation type="submission" date="2024-02" db="EMBL/GenBank/DDBJ databases">
        <authorList>
            <person name="Chen Y."/>
            <person name="Shah S."/>
            <person name="Dougan E. K."/>
            <person name="Thang M."/>
            <person name="Chan C."/>
        </authorList>
    </citation>
    <scope>NUCLEOTIDE SEQUENCE [LARGE SCALE GENOMIC DNA]</scope>
</reference>
<keyword evidence="3" id="KW-0472">Membrane</keyword>
<dbReference type="Pfam" id="PF13424">
    <property type="entry name" value="TPR_12"/>
    <property type="match status" value="1"/>
</dbReference>
<evidence type="ECO:0000256" key="3">
    <source>
        <dbReference type="SAM" id="Phobius"/>
    </source>
</evidence>
<feature type="coiled-coil region" evidence="1">
    <location>
        <begin position="1385"/>
        <end position="1412"/>
    </location>
</feature>
<evidence type="ECO:0000313" key="5">
    <source>
        <dbReference type="Proteomes" id="UP001642464"/>
    </source>
</evidence>
<feature type="transmembrane region" description="Helical" evidence="3">
    <location>
        <begin position="1811"/>
        <end position="1830"/>
    </location>
</feature>
<feature type="region of interest" description="Disordered" evidence="2">
    <location>
        <begin position="1327"/>
        <end position="1367"/>
    </location>
</feature>
<dbReference type="InterPro" id="IPR011990">
    <property type="entry name" value="TPR-like_helical_dom_sf"/>
</dbReference>
<sequence length="1990" mass="218737">MVGATRREKVLSVVALMSAVELRLDFRASDWPLPLETESIVECAELFDSDLVLKLGLLAECRWSAQLLLVQLGPRATLLVGDPIAVTLPGGPEFLRATVARDPMAPLVLVRAALAAPEAALPCARLRFSTDLSSGDAGRVMLVTWTLGNASGLDTAAREAIESRLRRATLASESALDLDPLAEEGSSLEVNVSFQIIVRLTNWQGSSDTAQAYVHVSSTNLAPQMVPATLPEVEIDAQEEVELKVTFQASSCGGGGQVQIQWAYRPSLEDGPAAVRLEAMSLVPGLQHQFRVQAAFEAGGGRGAGRAGARPTVVILGPAVVSARCAFELTSASYDASGHAELQQLWSCRDLAADLPCDLGTRASAASLAVPAEIGPPVPRAERAVAALSVGLYNFSLRVWRSLSDMQSSSSGGFGSWLVQVEEAHRPVMVLELSWVEGQRLSIAPNSAAVLAEGRVEQQGACRASDDIAWQWVLVRGDLILASLATQVTSLDTSLSITTADFPTELLERGLSYSYVLLGRPQSSSLPTSGDTLNQTMADLLLARSPSFVADGAPRQGRVELRPVQGEAVTTAFEILTHSWQDEEVDRLVYKFYAFPKASLEKVGLETINWANPESARYFRKQGGKMLRGWAADAESFDQRFSPGEYVLVCRARDHLGAKGIAVSSNFTVTAATLTTEQRAEVLEASLSTADGQQILSTVSALVATESGSDVDAFGSAAGSSLKLVSALQVAAQNLDPTPEVLEEMAVVATSVVDAGRTTSETGAGRQVATAMLGAINAINEASQTSNETRLPGKVAELVTDLGAAMLSSLDTASWEQVEGPNVTLCVATSASNEVFDNLSIDLSDSNGSRRLQVLDGVKGAMAAMYRNPSAHPFTWADYRDPLAWSGSAVKVLEFQGYSGLATVRVAFPWAPVEGMNSLCVLLDEGSWSSTKGSLSTSIFNDKVVCDFTSDLQGREVLTVALQATVNRLNWFVWMSMLAFTVLIQFLLPCLFGTYKFETRERYRNRQSLKEEERREAWPDESPRPPITALEPRSAVLEPGAERRGTPRNAAESEGEQTEPVPTELRAELPAKEGAPWVFPPEIGPAELPRAEAEPVEMVESAPPARRWADFTDFTMQAPTVSTLKDYFEHGYDAGLIFEHPDYTFCEEHWGYHHHPSGITVWADPLDLRDTGDEEGQVLFHYTTQLAYQNITNEAKEKVELMASIRTEGETANAWWGKGVYSVPRAPDEWENKEQILDNNYRSMMKRDLELKGKSYVDQEYPPRVMFCIPILVEPAKAYDVSVRQTPEMVEKGKPPGVNLADKELSPPGLPARCCVVIINQTQAEEPNASWTLTRPTAPPTPSGTRTPTSLRGNPSKTSSVGRSKTWKLKRQGTLRQLNARGNLLHRVLQRAEAVNQNIHSTQEEKMKANLRVALVCGSSGRLVEAQKRLQEVVEFRSQERGNHDLDTLRAASHLSHILTQLGRFKHAYALQLHVMRNLPEGQERERLRSLSQLGHILTRQHKMREAEPLLMEAHRGRRLLLGETHFDTLQSQQDLALVCASLQKPRQAVEHYREVLKHLRHQLEKTHPASLQCQLLLAQTLASQGNYDLAEKEYDHVSFLMSSQLGAAHPKTLAARVSETLTFCDQGKLPKAMKLWRQRVETTGYVYSVPLLLDMGFHLAHYSGFAGIFLVALITLLLYGFVAAPFCKLGSGCWDTLDHSPWTVIFIPLWVLQGLHLLFWTWAVGGFRQLRHWRRHVMRGMRGIRNRSKSGLESVVKTLSRRDETEDLASLQEHAQVLDRVGLKTIASMLVISVLLALRLDVAEAFPWPPLFSCLIMSCWFLLELNWLFSSSIFEYHSACGYALLLALLRWLSLLLPLLRIEGIRPTGFDITFTVLPAFGIFLISLMSCIDGFIKEGCWSVLACAIALAENWDLRRYLARAMLALLYVATALGVVYTGEINPESSPFLATLPLLSFAAMPTTALCVLRSQVILRRPKKQMKLLERLAGV</sequence>
<feature type="transmembrane region" description="Helical" evidence="3">
    <location>
        <begin position="1842"/>
        <end position="1860"/>
    </location>
</feature>
<organism evidence="4 5">
    <name type="scientific">Durusdinium trenchii</name>
    <dbReference type="NCBI Taxonomy" id="1381693"/>
    <lineage>
        <taxon>Eukaryota</taxon>
        <taxon>Sar</taxon>
        <taxon>Alveolata</taxon>
        <taxon>Dinophyceae</taxon>
        <taxon>Suessiales</taxon>
        <taxon>Symbiodiniaceae</taxon>
        <taxon>Durusdinium</taxon>
    </lineage>
</organism>
<evidence type="ECO:0000256" key="2">
    <source>
        <dbReference type="SAM" id="MobiDB-lite"/>
    </source>
</evidence>
<feature type="region of interest" description="Disordered" evidence="2">
    <location>
        <begin position="1006"/>
        <end position="1063"/>
    </location>
</feature>
<feature type="transmembrane region" description="Helical" evidence="3">
    <location>
        <begin position="1703"/>
        <end position="1726"/>
    </location>
</feature>
<name>A0ABP0QUB2_9DINO</name>
<feature type="compositionally biased region" description="Basic and acidic residues" evidence="2">
    <location>
        <begin position="1006"/>
        <end position="1023"/>
    </location>
</feature>
<feature type="transmembrane region" description="Helical" evidence="3">
    <location>
        <begin position="1872"/>
        <end position="1891"/>
    </location>
</feature>
<keyword evidence="3" id="KW-0812">Transmembrane</keyword>
<dbReference type="PANTHER" id="PTHR46082:SF6">
    <property type="entry name" value="AAA+ ATPASE DOMAIN-CONTAINING PROTEIN-RELATED"/>
    <property type="match status" value="1"/>
</dbReference>
<dbReference type="Gene3D" id="1.25.40.10">
    <property type="entry name" value="Tetratricopeptide repeat domain"/>
    <property type="match status" value="2"/>
</dbReference>
<dbReference type="PANTHER" id="PTHR46082">
    <property type="entry name" value="ATP/GTP-BINDING PROTEIN-RELATED"/>
    <property type="match status" value="1"/>
</dbReference>
<feature type="transmembrane region" description="Helical" evidence="3">
    <location>
        <begin position="1782"/>
        <end position="1799"/>
    </location>
</feature>
<feature type="transmembrane region" description="Helical" evidence="3">
    <location>
        <begin position="971"/>
        <end position="995"/>
    </location>
</feature>
<protein>
    <submittedName>
        <fullName evidence="4">Uncharacterized protein</fullName>
    </submittedName>
</protein>
<feature type="compositionally biased region" description="Polar residues" evidence="2">
    <location>
        <begin position="1351"/>
        <end position="1363"/>
    </location>
</feature>
<evidence type="ECO:0000313" key="4">
    <source>
        <dbReference type="EMBL" id="CAK9091564.1"/>
    </source>
</evidence>
<gene>
    <name evidence="4" type="ORF">SCF082_LOCUS43132</name>
</gene>
<keyword evidence="3" id="KW-1133">Transmembrane helix</keyword>
<dbReference type="InterPro" id="IPR053137">
    <property type="entry name" value="NLR-like"/>
</dbReference>
<comment type="caution">
    <text evidence="4">The sequence shown here is derived from an EMBL/GenBank/DDBJ whole genome shotgun (WGS) entry which is preliminary data.</text>
</comment>
<feature type="transmembrane region" description="Helical" evidence="3">
    <location>
        <begin position="1949"/>
        <end position="1968"/>
    </location>
</feature>
<dbReference type="SUPFAM" id="SSF48452">
    <property type="entry name" value="TPR-like"/>
    <property type="match status" value="1"/>
</dbReference>
<feature type="transmembrane region" description="Helical" evidence="3">
    <location>
        <begin position="1660"/>
        <end position="1683"/>
    </location>
</feature>
<proteinExistence type="predicted"/>
<keyword evidence="5" id="KW-1185">Reference proteome</keyword>
<dbReference type="Proteomes" id="UP001642464">
    <property type="component" value="Unassembled WGS sequence"/>
</dbReference>
<accession>A0ABP0QUB2</accession>
<keyword evidence="1" id="KW-0175">Coiled coil</keyword>
<evidence type="ECO:0000256" key="1">
    <source>
        <dbReference type="SAM" id="Coils"/>
    </source>
</evidence>
<feature type="transmembrane region" description="Helical" evidence="3">
    <location>
        <begin position="1918"/>
        <end position="1937"/>
    </location>
</feature>